<protein>
    <submittedName>
        <fullName evidence="3">Coiled-coil domain-containing protein 6</fullName>
    </submittedName>
</protein>
<sequence>MAQYARDEQQIRDENVRLQRKLQLEVERREQLCRHLSESESSLEMEDERHFNEMLSQGQLQTSRTRTLSSPVPYVALPRSVSPAL</sequence>
<proteinExistence type="predicted"/>
<dbReference type="PANTHER" id="PTHR15276">
    <property type="entry name" value="H4 D10S170 PROTEIN-RELATED"/>
    <property type="match status" value="1"/>
</dbReference>
<dbReference type="Pfam" id="PF09755">
    <property type="entry name" value="DUF2046"/>
    <property type="match status" value="1"/>
</dbReference>
<evidence type="ECO:0000313" key="1">
    <source>
        <dbReference type="EMBL" id="VDO87017.1"/>
    </source>
</evidence>
<dbReference type="Proteomes" id="UP000270296">
    <property type="component" value="Unassembled WGS sequence"/>
</dbReference>
<dbReference type="PANTHER" id="PTHR15276:SF0">
    <property type="entry name" value="COILED-COIL DOMAIN-CONTAINING PROTEIN 6"/>
    <property type="match status" value="1"/>
</dbReference>
<accession>A0A183IAN5</accession>
<organism evidence="3">
    <name type="scientific">Soboliphyme baturini</name>
    <dbReference type="NCBI Taxonomy" id="241478"/>
    <lineage>
        <taxon>Eukaryota</taxon>
        <taxon>Metazoa</taxon>
        <taxon>Ecdysozoa</taxon>
        <taxon>Nematoda</taxon>
        <taxon>Enoplea</taxon>
        <taxon>Dorylaimia</taxon>
        <taxon>Dioctophymatida</taxon>
        <taxon>Dioctophymatoidea</taxon>
        <taxon>Soboliphymatidae</taxon>
        <taxon>Soboliphyme</taxon>
    </lineage>
</organism>
<name>A0A183IAN5_9BILA</name>
<reference evidence="1 2" key="2">
    <citation type="submission" date="2018-11" db="EMBL/GenBank/DDBJ databases">
        <authorList>
            <consortium name="Pathogen Informatics"/>
        </authorList>
    </citation>
    <scope>NUCLEOTIDE SEQUENCE [LARGE SCALE GENOMIC DNA]</scope>
</reference>
<evidence type="ECO:0000313" key="2">
    <source>
        <dbReference type="Proteomes" id="UP000270296"/>
    </source>
</evidence>
<dbReference type="OrthoDB" id="7472109at2759"/>
<reference evidence="3" key="1">
    <citation type="submission" date="2016-06" db="UniProtKB">
        <authorList>
            <consortium name="WormBaseParasite"/>
        </authorList>
    </citation>
    <scope>IDENTIFICATION</scope>
</reference>
<keyword evidence="2" id="KW-1185">Reference proteome</keyword>
<evidence type="ECO:0000313" key="3">
    <source>
        <dbReference type="WBParaSite" id="SBAD_0000070201-mRNA-1"/>
    </source>
</evidence>
<gene>
    <name evidence="1" type="ORF">SBAD_LOCUS679</name>
</gene>
<dbReference type="AlphaFoldDB" id="A0A183IAN5"/>
<dbReference type="WBParaSite" id="SBAD_0000070201-mRNA-1">
    <property type="protein sequence ID" value="SBAD_0000070201-mRNA-1"/>
    <property type="gene ID" value="SBAD_0000070201"/>
</dbReference>
<dbReference type="EMBL" id="UZAM01002893">
    <property type="protein sequence ID" value="VDO87017.1"/>
    <property type="molecule type" value="Genomic_DNA"/>
</dbReference>
<dbReference type="InterPro" id="IPR019152">
    <property type="entry name" value="DUF2046"/>
</dbReference>